<evidence type="ECO:0000313" key="10">
    <source>
        <dbReference type="Proteomes" id="UP000216825"/>
    </source>
</evidence>
<evidence type="ECO:0000256" key="5">
    <source>
        <dbReference type="PROSITE-ProRule" id="PRU00169"/>
    </source>
</evidence>
<evidence type="ECO:0000259" key="7">
    <source>
        <dbReference type="PROSITE" id="PS50043"/>
    </source>
</evidence>
<dbReference type="InterPro" id="IPR039420">
    <property type="entry name" value="WalR-like"/>
</dbReference>
<keyword evidence="3" id="KW-0238">DNA-binding</keyword>
<feature type="domain" description="Response regulatory" evidence="8">
    <location>
        <begin position="8"/>
        <end position="129"/>
    </location>
</feature>
<accession>A0A7D7Q3D9</accession>
<reference evidence="10" key="1">
    <citation type="submission" date="2017-08" db="EMBL/GenBank/DDBJ databases">
        <title>Draft Genome Sequence of Kocuria varians 80.</title>
        <authorList>
            <person name="Minaev M."/>
            <person name="Kurbakov K.A."/>
            <person name="Solodovnikova G.I."/>
            <person name="Kuznetsova O.A."/>
            <person name="Lisitsyn A.B."/>
        </authorList>
    </citation>
    <scope>NUCLEOTIDE SEQUENCE [LARGE SCALE GENOMIC DNA]</scope>
    <source>
        <strain evidence="10">80</strain>
    </source>
</reference>
<dbReference type="PANTHER" id="PTHR43214:SF24">
    <property type="entry name" value="TRANSCRIPTIONAL REGULATORY PROTEIN NARL-RELATED"/>
    <property type="match status" value="1"/>
</dbReference>
<dbReference type="InterPro" id="IPR000792">
    <property type="entry name" value="Tscrpt_reg_LuxR_C"/>
</dbReference>
<reference evidence="9 10" key="2">
    <citation type="submission" date="2020-07" db="EMBL/GenBank/DDBJ databases">
        <title>Genome of starter culture bacteria Kocuria salsicia reveals its technological properties and safety for usage in meat industry.</title>
        <authorList>
            <person name="Michael M."/>
            <person name="Konstantin K."/>
            <person name="Evgenii K."/>
            <person name="Galina S."/>
            <person name="Oksana K."/>
            <person name="Andrei L."/>
        </authorList>
    </citation>
    <scope>NUCLEOTIDE SEQUENCE [LARGE SCALE GENOMIC DNA]</scope>
    <source>
        <strain evidence="9 10">80</strain>
    </source>
</reference>
<dbReference type="GO" id="GO:0000160">
    <property type="term" value="P:phosphorelay signal transduction system"/>
    <property type="evidence" value="ECO:0007669"/>
    <property type="project" value="InterPro"/>
</dbReference>
<feature type="domain" description="HTH luxR-type" evidence="7">
    <location>
        <begin position="224"/>
        <end position="289"/>
    </location>
</feature>
<evidence type="ECO:0000256" key="2">
    <source>
        <dbReference type="ARBA" id="ARBA00023015"/>
    </source>
</evidence>
<dbReference type="InterPro" id="IPR016032">
    <property type="entry name" value="Sig_transdc_resp-reg_C-effctor"/>
</dbReference>
<dbReference type="SMART" id="SM00421">
    <property type="entry name" value="HTH_LUXR"/>
    <property type="match status" value="1"/>
</dbReference>
<dbReference type="KEGG" id="kvr:CIB50_0000858"/>
<evidence type="ECO:0000256" key="3">
    <source>
        <dbReference type="ARBA" id="ARBA00023125"/>
    </source>
</evidence>
<evidence type="ECO:0000256" key="4">
    <source>
        <dbReference type="ARBA" id="ARBA00023163"/>
    </source>
</evidence>
<dbReference type="PROSITE" id="PS50110">
    <property type="entry name" value="RESPONSE_REGULATORY"/>
    <property type="match status" value="1"/>
</dbReference>
<dbReference type="InterPro" id="IPR058245">
    <property type="entry name" value="NreC/VraR/RcsB-like_REC"/>
</dbReference>
<dbReference type="InterPro" id="IPR036388">
    <property type="entry name" value="WH-like_DNA-bd_sf"/>
</dbReference>
<keyword evidence="4" id="KW-0804">Transcription</keyword>
<dbReference type="Gene3D" id="1.10.10.10">
    <property type="entry name" value="Winged helix-like DNA-binding domain superfamily/Winged helix DNA-binding domain"/>
    <property type="match status" value="1"/>
</dbReference>
<protein>
    <submittedName>
        <fullName evidence="9">Transcriptional regulatory protein DegU</fullName>
    </submittedName>
</protein>
<proteinExistence type="predicted"/>
<dbReference type="Pfam" id="PF00072">
    <property type="entry name" value="Response_reg"/>
    <property type="match status" value="1"/>
</dbReference>
<dbReference type="CDD" id="cd17535">
    <property type="entry name" value="REC_NarL-like"/>
    <property type="match status" value="1"/>
</dbReference>
<feature type="region of interest" description="Disordered" evidence="6">
    <location>
        <begin position="155"/>
        <end position="228"/>
    </location>
</feature>
<dbReference type="Pfam" id="PF00196">
    <property type="entry name" value="GerE"/>
    <property type="match status" value="1"/>
</dbReference>
<dbReference type="SUPFAM" id="SSF52172">
    <property type="entry name" value="CheY-like"/>
    <property type="match status" value="1"/>
</dbReference>
<dbReference type="SUPFAM" id="SSF46894">
    <property type="entry name" value="C-terminal effector domain of the bipartite response regulators"/>
    <property type="match status" value="1"/>
</dbReference>
<evidence type="ECO:0000256" key="1">
    <source>
        <dbReference type="ARBA" id="ARBA00022553"/>
    </source>
</evidence>
<keyword evidence="10" id="KW-1185">Reference proteome</keyword>
<evidence type="ECO:0000259" key="8">
    <source>
        <dbReference type="PROSITE" id="PS50110"/>
    </source>
</evidence>
<dbReference type="GO" id="GO:0003677">
    <property type="term" value="F:DNA binding"/>
    <property type="evidence" value="ECO:0007669"/>
    <property type="project" value="UniProtKB-KW"/>
</dbReference>
<organism evidence="9 10">
    <name type="scientific">Kocuria varians</name>
    <name type="common">Micrococcus varians</name>
    <dbReference type="NCBI Taxonomy" id="1272"/>
    <lineage>
        <taxon>Bacteria</taxon>
        <taxon>Bacillati</taxon>
        <taxon>Actinomycetota</taxon>
        <taxon>Actinomycetes</taxon>
        <taxon>Micrococcales</taxon>
        <taxon>Micrococcaceae</taxon>
        <taxon>Kocuria</taxon>
    </lineage>
</organism>
<dbReference type="PRINTS" id="PR00038">
    <property type="entry name" value="HTHLUXR"/>
</dbReference>
<gene>
    <name evidence="9" type="primary">degU_1</name>
    <name evidence="9" type="ORF">CIB50_0000858</name>
</gene>
<dbReference type="InterPro" id="IPR011006">
    <property type="entry name" value="CheY-like_superfamily"/>
</dbReference>
<dbReference type="CDD" id="cd06170">
    <property type="entry name" value="LuxR_C_like"/>
    <property type="match status" value="1"/>
</dbReference>
<dbReference type="AlphaFoldDB" id="A0A7D7Q3D9"/>
<dbReference type="Gene3D" id="3.40.50.2300">
    <property type="match status" value="1"/>
</dbReference>
<dbReference type="PROSITE" id="PS50043">
    <property type="entry name" value="HTH_LUXR_2"/>
    <property type="match status" value="1"/>
</dbReference>
<dbReference type="InterPro" id="IPR001789">
    <property type="entry name" value="Sig_transdc_resp-reg_receiver"/>
</dbReference>
<evidence type="ECO:0000313" key="9">
    <source>
        <dbReference type="EMBL" id="QMS56158.1"/>
    </source>
</evidence>
<dbReference type="GO" id="GO:0006355">
    <property type="term" value="P:regulation of DNA-templated transcription"/>
    <property type="evidence" value="ECO:0007669"/>
    <property type="project" value="InterPro"/>
</dbReference>
<feature type="compositionally biased region" description="Gly residues" evidence="6">
    <location>
        <begin position="179"/>
        <end position="202"/>
    </location>
</feature>
<sequence>MTTAPPVRVLIVDDQPLVRGGFRMLVDSQPDLTVVGDVGDGVAAVDAVRPGLAVAGAPDVILMDVRMPQMDGIEATREILALAPQVRIIVLTTFDLDEYALEGIQAGASGFLLKDARPEELLDAVRTVARGDAVIAPSTTRRLLSHLVSGAGRSVATTCESADGPGGRSGSAGAVPPGDGSGGTGGSGGAAGGAGASGGSGVPGADVMVGPGGVVTSAGNDPWRDPRLQGLTSREREVFELIGAGCSNAEIMQRLFLSEPTVKTHVSHILSKLQARDRVQAVVIAYETGVVLPG</sequence>
<feature type="modified residue" description="4-aspartylphosphate" evidence="5">
    <location>
        <position position="64"/>
    </location>
</feature>
<dbReference type="RefSeq" id="WP_055085966.1">
    <property type="nucleotide sequence ID" value="NZ_CP059343.1"/>
</dbReference>
<dbReference type="PANTHER" id="PTHR43214">
    <property type="entry name" value="TWO-COMPONENT RESPONSE REGULATOR"/>
    <property type="match status" value="1"/>
</dbReference>
<name>A0A7D7Q3D9_KOCVA</name>
<evidence type="ECO:0000256" key="6">
    <source>
        <dbReference type="SAM" id="MobiDB-lite"/>
    </source>
</evidence>
<dbReference type="EMBL" id="CP059343">
    <property type="protein sequence ID" value="QMS56158.1"/>
    <property type="molecule type" value="Genomic_DNA"/>
</dbReference>
<dbReference type="SMART" id="SM00448">
    <property type="entry name" value="REC"/>
    <property type="match status" value="1"/>
</dbReference>
<keyword evidence="1 5" id="KW-0597">Phosphoprotein</keyword>
<keyword evidence="2" id="KW-0805">Transcription regulation</keyword>
<dbReference type="Proteomes" id="UP000216825">
    <property type="component" value="Chromosome"/>
</dbReference>